<proteinExistence type="predicted"/>
<keyword evidence="3" id="KW-1185">Reference proteome</keyword>
<dbReference type="RefSeq" id="WP_119479161.1">
    <property type="nucleotide sequence ID" value="NZ_QXML01000011.1"/>
</dbReference>
<reference evidence="2 3" key="1">
    <citation type="submission" date="2018-09" db="EMBL/GenBank/DDBJ databases">
        <authorList>
            <person name="Wang X."/>
            <person name="Du Z."/>
        </authorList>
    </citation>
    <scope>NUCLEOTIDE SEQUENCE [LARGE SCALE GENOMIC DNA]</scope>
    <source>
        <strain evidence="2 3">N3</strain>
    </source>
</reference>
<feature type="domain" description="RES" evidence="1">
    <location>
        <begin position="153"/>
        <end position="277"/>
    </location>
</feature>
<dbReference type="Pfam" id="PF08808">
    <property type="entry name" value="RES"/>
    <property type="match status" value="1"/>
</dbReference>
<dbReference type="OrthoDB" id="9789501at2"/>
<dbReference type="Proteomes" id="UP000283522">
    <property type="component" value="Unassembled WGS sequence"/>
</dbReference>
<dbReference type="AlphaFoldDB" id="A0A418PMF7"/>
<comment type="caution">
    <text evidence="2">The sequence shown here is derived from an EMBL/GenBank/DDBJ whole genome shotgun (WGS) entry which is preliminary data.</text>
</comment>
<dbReference type="PANTHER" id="PTHR35004:SF8">
    <property type="entry name" value="TRANSPOSASE RV3428C-RELATED"/>
    <property type="match status" value="1"/>
</dbReference>
<dbReference type="InterPro" id="IPR014914">
    <property type="entry name" value="RES_dom"/>
</dbReference>
<protein>
    <recommendedName>
        <fullName evidence="1">RES domain-containing protein</fullName>
    </recommendedName>
</protein>
<name>A0A418PMF7_9BACT</name>
<evidence type="ECO:0000313" key="2">
    <source>
        <dbReference type="EMBL" id="RIW12896.1"/>
    </source>
</evidence>
<sequence>MTMHFEHKAGDKVFLDYTGKPLYITDQEIGEHIPVQVFLGVLGCSQYTYMEATLTQKQEDFTESRHRMAEYCRGVLRAIVPDILKLAVQKGSKYSPEINETFESFAEHYWTCILPSRPRQPREKTLLEGLNSGFSVSKQMVVYRLTKEQYSRDLRGFGAAQYPGRWNKKGVSVLYTCQNQEIALLELVVNLPPMLHPSIYLMKLEVPDRSVLEIEAQHLPPNWREYPAPSYLSDLGQQWVEERKCLALKVPSAVIESSFNLLLNPSHPLFSSVKLIEFEPFRLDHRLINKIK</sequence>
<gene>
    <name evidence="2" type="ORF">D0X99_17510</name>
</gene>
<organism evidence="2 3">
    <name type="scientific">Algoriphagus lacus</name>
    <dbReference type="NCBI Taxonomy" id="2056311"/>
    <lineage>
        <taxon>Bacteria</taxon>
        <taxon>Pseudomonadati</taxon>
        <taxon>Bacteroidota</taxon>
        <taxon>Cytophagia</taxon>
        <taxon>Cytophagales</taxon>
        <taxon>Cyclobacteriaceae</taxon>
        <taxon>Algoriphagus</taxon>
    </lineage>
</organism>
<evidence type="ECO:0000259" key="1">
    <source>
        <dbReference type="SMART" id="SM00953"/>
    </source>
</evidence>
<dbReference type="SMART" id="SM00953">
    <property type="entry name" value="RES"/>
    <property type="match status" value="1"/>
</dbReference>
<evidence type="ECO:0000313" key="3">
    <source>
        <dbReference type="Proteomes" id="UP000283522"/>
    </source>
</evidence>
<dbReference type="PANTHER" id="PTHR35004">
    <property type="entry name" value="TRANSPOSASE RV3428C-RELATED"/>
    <property type="match status" value="1"/>
</dbReference>
<dbReference type="EMBL" id="QXML01000011">
    <property type="protein sequence ID" value="RIW12896.1"/>
    <property type="molecule type" value="Genomic_DNA"/>
</dbReference>
<accession>A0A418PMF7</accession>